<name>A0A285CNC6_9RHOB</name>
<gene>
    <name evidence="1" type="ORF">SAMN05878503_1036</name>
</gene>
<dbReference type="PANTHER" id="PTHR36513">
    <property type="entry name" value="ABC TRANSMEMBRANE TYPE-1 DOMAIN-CONTAINING PROTEIN"/>
    <property type="match status" value="1"/>
</dbReference>
<dbReference type="Gene3D" id="3.40.50.1820">
    <property type="entry name" value="alpha/beta hydrolase"/>
    <property type="match status" value="1"/>
</dbReference>
<dbReference type="Proteomes" id="UP000219467">
    <property type="component" value="Unassembled WGS sequence"/>
</dbReference>
<reference evidence="2" key="1">
    <citation type="submission" date="2017-08" db="EMBL/GenBank/DDBJ databases">
        <authorList>
            <person name="Varghese N."/>
            <person name="Submissions S."/>
        </authorList>
    </citation>
    <scope>NUCLEOTIDE SEQUENCE [LARGE SCALE GENOMIC DNA]</scope>
    <source>
        <strain evidence="2">JA234</strain>
    </source>
</reference>
<dbReference type="PANTHER" id="PTHR36513:SF1">
    <property type="entry name" value="TRANSMEMBRANE PROTEIN"/>
    <property type="match status" value="1"/>
</dbReference>
<keyword evidence="2" id="KW-1185">Reference proteome</keyword>
<evidence type="ECO:0000313" key="2">
    <source>
        <dbReference type="Proteomes" id="UP000219467"/>
    </source>
</evidence>
<proteinExistence type="predicted"/>
<dbReference type="OrthoDB" id="9797755at2"/>
<dbReference type="InterPro" id="IPR029058">
    <property type="entry name" value="AB_hydrolase_fold"/>
</dbReference>
<dbReference type="SUPFAM" id="SSF53474">
    <property type="entry name" value="alpha/beta-Hydrolases"/>
    <property type="match status" value="1"/>
</dbReference>
<dbReference type="AlphaFoldDB" id="A0A285CNC6"/>
<accession>A0A285CNC6</accession>
<protein>
    <submittedName>
        <fullName evidence="1">Esterase/lipase superfamily enzyme</fullName>
    </submittedName>
</protein>
<dbReference type="RefSeq" id="WP_097029489.1">
    <property type="nucleotide sequence ID" value="NZ_OAOQ01000003.1"/>
</dbReference>
<evidence type="ECO:0000313" key="1">
    <source>
        <dbReference type="EMBL" id="SNX69021.1"/>
    </source>
</evidence>
<dbReference type="Pfam" id="PF05990">
    <property type="entry name" value="DUF900"/>
    <property type="match status" value="1"/>
</dbReference>
<sequence>MPRSGGRSWFARFDVVVPPDHTFGTIRFPKGRPDPNRDFVVKDAETLGGPRAFVDAVNAAAADAPPPRIGAMFIHGFNTNFAEALMRHVQLRHDLAAPGVGVLFSWPSEARLLGYAADREHALFSRDALVETLQLMRRTRLERYNLIAHSMGAFLAMEGLRTLALMGDVASLRKIDALVLIAADLEVDLFRRQAATVLAMGVPIYLLVSDKDKALRWSARLRGKARRVGNVQTREELGGLDVGIIDLSAVDPGEITGHLKVGSSPDLIALVRRIRQGHHSLFGRNAVLFDEGATVLQGTAGLVLAPLFPRNR</sequence>
<organism evidence="1 2">
    <name type="scientific">Cereibacter ovatus</name>
    <dbReference type="NCBI Taxonomy" id="439529"/>
    <lineage>
        <taxon>Bacteria</taxon>
        <taxon>Pseudomonadati</taxon>
        <taxon>Pseudomonadota</taxon>
        <taxon>Alphaproteobacteria</taxon>
        <taxon>Rhodobacterales</taxon>
        <taxon>Paracoccaceae</taxon>
        <taxon>Cereibacter</taxon>
    </lineage>
</organism>
<dbReference type="EMBL" id="OAOQ01000003">
    <property type="protein sequence ID" value="SNX69021.1"/>
    <property type="molecule type" value="Genomic_DNA"/>
</dbReference>
<dbReference type="InterPro" id="IPR010297">
    <property type="entry name" value="DUF900_hydrolase"/>
</dbReference>